<dbReference type="Proteomes" id="UP000719267">
    <property type="component" value="Unassembled WGS sequence"/>
</dbReference>
<protein>
    <submittedName>
        <fullName evidence="1">Uncharacterized protein</fullName>
    </submittedName>
</protein>
<proteinExistence type="predicted"/>
<sequence length="108" mass="12708">MLVKPVLPLLEYVAFYDYIKTELCVNKDKPKLACNGKCYLMRQLSKASDTEKEKKHFSTETSIVFFQQIEEDFGIETFAYTLKSKINSEYIYAYSYFEKDSVFRPPIV</sequence>
<evidence type="ECO:0000313" key="2">
    <source>
        <dbReference type="Proteomes" id="UP000719267"/>
    </source>
</evidence>
<organism evidence="1 2">
    <name type="scientific">Mesonia aestuariivivens</name>
    <dbReference type="NCBI Taxonomy" id="2796128"/>
    <lineage>
        <taxon>Bacteria</taxon>
        <taxon>Pseudomonadati</taxon>
        <taxon>Bacteroidota</taxon>
        <taxon>Flavobacteriia</taxon>
        <taxon>Flavobacteriales</taxon>
        <taxon>Flavobacteriaceae</taxon>
        <taxon>Mesonia</taxon>
    </lineage>
</organism>
<evidence type="ECO:0000313" key="1">
    <source>
        <dbReference type="EMBL" id="MBW2960883.1"/>
    </source>
</evidence>
<accession>A0ABS6W152</accession>
<dbReference type="EMBL" id="JAHWDF010000003">
    <property type="protein sequence ID" value="MBW2960883.1"/>
    <property type="molecule type" value="Genomic_DNA"/>
</dbReference>
<comment type="caution">
    <text evidence="1">The sequence shown here is derived from an EMBL/GenBank/DDBJ whole genome shotgun (WGS) entry which is preliminary data.</text>
</comment>
<dbReference type="RefSeq" id="WP_219039171.1">
    <property type="nucleotide sequence ID" value="NZ_JAHWDF010000003.1"/>
</dbReference>
<gene>
    <name evidence="1" type="ORF">KW502_03605</name>
</gene>
<name>A0ABS6W152_9FLAO</name>
<reference evidence="1 2" key="1">
    <citation type="submission" date="2021-07" db="EMBL/GenBank/DDBJ databases">
        <title>Mesonia aestuariivivens sp. nov., isolated from a tidal flat.</title>
        <authorList>
            <person name="Kim Y.-O."/>
            <person name="Yoon J.-H."/>
        </authorList>
    </citation>
    <scope>NUCLEOTIDE SEQUENCE [LARGE SCALE GENOMIC DNA]</scope>
    <source>
        <strain evidence="1 2">JHPTF-M18</strain>
    </source>
</reference>
<keyword evidence="2" id="KW-1185">Reference proteome</keyword>